<accession>A0A2H3EBP5</accession>
<reference evidence="3" key="1">
    <citation type="journal article" date="2017" name="Nat. Ecol. Evol.">
        <title>Genome expansion and lineage-specific genetic innovations in the forest pathogenic fungi Armillaria.</title>
        <authorList>
            <person name="Sipos G."/>
            <person name="Prasanna A.N."/>
            <person name="Walter M.C."/>
            <person name="O'Connor E."/>
            <person name="Balint B."/>
            <person name="Krizsan K."/>
            <person name="Kiss B."/>
            <person name="Hess J."/>
            <person name="Varga T."/>
            <person name="Slot J."/>
            <person name="Riley R."/>
            <person name="Boka B."/>
            <person name="Rigling D."/>
            <person name="Barry K."/>
            <person name="Lee J."/>
            <person name="Mihaltcheva S."/>
            <person name="LaButti K."/>
            <person name="Lipzen A."/>
            <person name="Waldron R."/>
            <person name="Moloney N.M."/>
            <person name="Sperisen C."/>
            <person name="Kredics L."/>
            <person name="Vagvoelgyi C."/>
            <person name="Patrignani A."/>
            <person name="Fitzpatrick D."/>
            <person name="Nagy I."/>
            <person name="Doyle S."/>
            <person name="Anderson J.B."/>
            <person name="Grigoriev I.V."/>
            <person name="Gueldener U."/>
            <person name="Muensterkoetter M."/>
            <person name="Nagy L.G."/>
        </authorList>
    </citation>
    <scope>NUCLEOTIDE SEQUENCE [LARGE SCALE GENOMIC DNA]</scope>
    <source>
        <strain evidence="3">Ar21-2</strain>
    </source>
</reference>
<evidence type="ECO:0000313" key="3">
    <source>
        <dbReference type="Proteomes" id="UP000217790"/>
    </source>
</evidence>
<dbReference type="AlphaFoldDB" id="A0A2H3EBP5"/>
<keyword evidence="1" id="KW-1133">Transmembrane helix</keyword>
<organism evidence="2 3">
    <name type="scientific">Armillaria gallica</name>
    <name type="common">Bulbous honey fungus</name>
    <name type="synonym">Armillaria bulbosa</name>
    <dbReference type="NCBI Taxonomy" id="47427"/>
    <lineage>
        <taxon>Eukaryota</taxon>
        <taxon>Fungi</taxon>
        <taxon>Dikarya</taxon>
        <taxon>Basidiomycota</taxon>
        <taxon>Agaricomycotina</taxon>
        <taxon>Agaricomycetes</taxon>
        <taxon>Agaricomycetidae</taxon>
        <taxon>Agaricales</taxon>
        <taxon>Marasmiineae</taxon>
        <taxon>Physalacriaceae</taxon>
        <taxon>Armillaria</taxon>
    </lineage>
</organism>
<feature type="transmembrane region" description="Helical" evidence="1">
    <location>
        <begin position="230"/>
        <end position="250"/>
    </location>
</feature>
<dbReference type="EMBL" id="KZ293648">
    <property type="protein sequence ID" value="PBK98767.1"/>
    <property type="molecule type" value="Genomic_DNA"/>
</dbReference>
<dbReference type="OrthoDB" id="2910346at2759"/>
<sequence length="251" mass="28827">MEASFSNIVEYLTTKVNNIHAHVPRETTFAILEPLNDSAGNFIAPVANAWINASGIVDYFARCLHPPSGRARYQSVRQNTQMARDALPLLDATIVRIETPLTAQIQRLIDQESHFLKWPSPELVDLLDDLPQLLSALRCYCCLTMQYLNVIENFIVYLDDFFSDERRGREFGRRPEFVRGLSTLAGIMEKSHWLVWRHSGVLCGKSDRAWIRQSYLYRDQFGSGIRAERLQLLLCVFVQALIFLGLYIICK</sequence>
<keyword evidence="3" id="KW-1185">Reference proteome</keyword>
<gene>
    <name evidence="2" type="ORF">ARMGADRAFT_1075571</name>
</gene>
<dbReference type="Proteomes" id="UP000217790">
    <property type="component" value="Unassembled WGS sequence"/>
</dbReference>
<evidence type="ECO:0000256" key="1">
    <source>
        <dbReference type="SAM" id="Phobius"/>
    </source>
</evidence>
<keyword evidence="1" id="KW-0472">Membrane</keyword>
<proteinExistence type="predicted"/>
<dbReference type="InParanoid" id="A0A2H3EBP5"/>
<keyword evidence="1" id="KW-0812">Transmembrane</keyword>
<name>A0A2H3EBP5_ARMGA</name>
<evidence type="ECO:0000313" key="2">
    <source>
        <dbReference type="EMBL" id="PBK98767.1"/>
    </source>
</evidence>
<protein>
    <submittedName>
        <fullName evidence="2">Uncharacterized protein</fullName>
    </submittedName>
</protein>